<evidence type="ECO:0000313" key="2">
    <source>
        <dbReference type="EMBL" id="RVW28432.1"/>
    </source>
</evidence>
<organism evidence="2 3">
    <name type="scientific">Vitis vinifera</name>
    <name type="common">Grape</name>
    <dbReference type="NCBI Taxonomy" id="29760"/>
    <lineage>
        <taxon>Eukaryota</taxon>
        <taxon>Viridiplantae</taxon>
        <taxon>Streptophyta</taxon>
        <taxon>Embryophyta</taxon>
        <taxon>Tracheophyta</taxon>
        <taxon>Spermatophyta</taxon>
        <taxon>Magnoliopsida</taxon>
        <taxon>eudicotyledons</taxon>
        <taxon>Gunneridae</taxon>
        <taxon>Pentapetalae</taxon>
        <taxon>rosids</taxon>
        <taxon>Vitales</taxon>
        <taxon>Vitaceae</taxon>
        <taxon>Viteae</taxon>
        <taxon>Vitis</taxon>
    </lineage>
</organism>
<sequence>MLLMAYMDMNKADREDMWFLDSGSSNHMCGMKEYFSDSDESFKDSVNLANNSSMVVIGKGNVRLQVNGIVQIITRVFYVSELKNNLLSIGQLQEIGLTILFQSGKCKVFHPKRGLIMEMKMSSNRMFILLLSLSLEHLLV</sequence>
<protein>
    <recommendedName>
        <fullName evidence="1">Retrovirus-related Pol polyprotein from transposon TNT 1-94-like beta-barrel domain-containing protein</fullName>
    </recommendedName>
</protein>
<proteinExistence type="predicted"/>
<evidence type="ECO:0000313" key="3">
    <source>
        <dbReference type="Proteomes" id="UP000288805"/>
    </source>
</evidence>
<reference evidence="2 3" key="1">
    <citation type="journal article" date="2018" name="PLoS Genet.">
        <title>Population sequencing reveals clonal diversity and ancestral inbreeding in the grapevine cultivar Chardonnay.</title>
        <authorList>
            <person name="Roach M.J."/>
            <person name="Johnson D.L."/>
            <person name="Bohlmann J."/>
            <person name="van Vuuren H.J."/>
            <person name="Jones S.J."/>
            <person name="Pretorius I.S."/>
            <person name="Schmidt S.A."/>
            <person name="Borneman A.R."/>
        </authorList>
    </citation>
    <scope>NUCLEOTIDE SEQUENCE [LARGE SCALE GENOMIC DNA]</scope>
    <source>
        <strain evidence="3">cv. Chardonnay</strain>
        <tissue evidence="2">Leaf</tissue>
    </source>
</reference>
<dbReference type="EMBL" id="QGNW01001894">
    <property type="protein sequence ID" value="RVW28432.1"/>
    <property type="molecule type" value="Genomic_DNA"/>
</dbReference>
<gene>
    <name evidence="2" type="ORF">CK203_096188</name>
</gene>
<feature type="domain" description="Retrovirus-related Pol polyprotein from transposon TNT 1-94-like beta-barrel" evidence="1">
    <location>
        <begin position="18"/>
        <end position="96"/>
    </location>
</feature>
<dbReference type="InterPro" id="IPR054722">
    <property type="entry name" value="PolX-like_BBD"/>
</dbReference>
<dbReference type="Proteomes" id="UP000288805">
    <property type="component" value="Unassembled WGS sequence"/>
</dbReference>
<evidence type="ECO:0000259" key="1">
    <source>
        <dbReference type="Pfam" id="PF22936"/>
    </source>
</evidence>
<dbReference type="Pfam" id="PF22936">
    <property type="entry name" value="Pol_BBD"/>
    <property type="match status" value="1"/>
</dbReference>
<accession>A0A438CZ69</accession>
<name>A0A438CZ69_VITVI</name>
<comment type="caution">
    <text evidence="2">The sequence shown here is derived from an EMBL/GenBank/DDBJ whole genome shotgun (WGS) entry which is preliminary data.</text>
</comment>
<dbReference type="AlphaFoldDB" id="A0A438CZ69"/>